<evidence type="ECO:0008006" key="4">
    <source>
        <dbReference type="Google" id="ProtNLM"/>
    </source>
</evidence>
<dbReference type="PANTHER" id="PTHR36832">
    <property type="entry name" value="SLR1174 PROTEIN-RELATED"/>
    <property type="match status" value="1"/>
</dbReference>
<feature type="transmembrane region" description="Helical" evidence="1">
    <location>
        <begin position="176"/>
        <end position="196"/>
    </location>
</feature>
<evidence type="ECO:0000256" key="1">
    <source>
        <dbReference type="SAM" id="Phobius"/>
    </source>
</evidence>
<feature type="transmembrane region" description="Helical" evidence="1">
    <location>
        <begin position="111"/>
        <end position="130"/>
    </location>
</feature>
<protein>
    <recommendedName>
        <fullName evidence="4">ABC transporter permease</fullName>
    </recommendedName>
</protein>
<keyword evidence="3" id="KW-1185">Reference proteome</keyword>
<accession>A0ABS7L4W8</accession>
<dbReference type="EMBL" id="VIRV01000002">
    <property type="protein sequence ID" value="MBY0758074.1"/>
    <property type="molecule type" value="Genomic_DNA"/>
</dbReference>
<feature type="transmembrane region" description="Helical" evidence="1">
    <location>
        <begin position="203"/>
        <end position="221"/>
    </location>
</feature>
<keyword evidence="1" id="KW-0472">Membrane</keyword>
<name>A0ABS7L4W8_9FIRM</name>
<dbReference type="InterPro" id="IPR010390">
    <property type="entry name" value="ABC-2_transporter-like"/>
</dbReference>
<feature type="transmembrane region" description="Helical" evidence="1">
    <location>
        <begin position="21"/>
        <end position="40"/>
    </location>
</feature>
<dbReference type="Proteomes" id="UP000779049">
    <property type="component" value="Unassembled WGS sequence"/>
</dbReference>
<feature type="transmembrane region" description="Helical" evidence="1">
    <location>
        <begin position="142"/>
        <end position="170"/>
    </location>
</feature>
<keyword evidence="1" id="KW-0812">Transmembrane</keyword>
<reference evidence="2 3" key="1">
    <citation type="journal article" date="2020" name="New Microbes New Infect">
        <title>Sellimonas caecigallum sp. nov., description and genome sequence of a new member of the Sellimonas genus isolated from the cecum of feral chicken.</title>
        <authorList>
            <person name="Wongkuna S."/>
            <person name="Ghimire S."/>
            <person name="Antony L."/>
            <person name="Chankhamhaengdecha S."/>
            <person name="Janvilisri T."/>
            <person name="Scaria J."/>
        </authorList>
    </citation>
    <scope>NUCLEOTIDE SEQUENCE [LARGE SCALE GENOMIC DNA]</scope>
    <source>
        <strain evidence="2 3">SW451</strain>
    </source>
</reference>
<evidence type="ECO:0000313" key="2">
    <source>
        <dbReference type="EMBL" id="MBY0758074.1"/>
    </source>
</evidence>
<dbReference type="PANTHER" id="PTHR36832:SF1">
    <property type="entry name" value="SLR1174 PROTEIN"/>
    <property type="match status" value="1"/>
</dbReference>
<dbReference type="Pfam" id="PF06182">
    <property type="entry name" value="ABC2_membrane_6"/>
    <property type="match status" value="1"/>
</dbReference>
<keyword evidence="1" id="KW-1133">Transmembrane helix</keyword>
<organism evidence="2 3">
    <name type="scientific">Sellimonas caecigallum</name>
    <dbReference type="NCBI Taxonomy" id="2592333"/>
    <lineage>
        <taxon>Bacteria</taxon>
        <taxon>Bacillati</taxon>
        <taxon>Bacillota</taxon>
        <taxon>Clostridia</taxon>
        <taxon>Lachnospirales</taxon>
        <taxon>Lachnospiraceae</taxon>
        <taxon>Sellimonas</taxon>
    </lineage>
</organism>
<dbReference type="RefSeq" id="WP_221919361.1">
    <property type="nucleotide sequence ID" value="NZ_CP173660.1"/>
</dbReference>
<proteinExistence type="predicted"/>
<evidence type="ECO:0000313" key="3">
    <source>
        <dbReference type="Proteomes" id="UP000779049"/>
    </source>
</evidence>
<sequence>MKKFYYLMRMAFMTKFAYIKAFWFNIFGTAVSILIYYFLWKYVFRTREELNGFTAAQMTTYVIISRVLSSQFSGGIDREFSEWVYKGNIVVELLRPVPLLYNLFGKRIGEFLFFLLFKGIPISILATLILGGTGPAGAGQLLLFGMSVLVSIVILFWIEVTVGLIGFFTLNVWGLTFTKSALLSILSGGVVPLFLFPDEVAQVLNYMPFAGMVSVPASIYLGKYDWNQAVQFIGLQIIWAILLGLGVLAFYRFAIKKVVVQGG</sequence>
<comment type="caution">
    <text evidence="2">The sequence shown here is derived from an EMBL/GenBank/DDBJ whole genome shotgun (WGS) entry which is preliminary data.</text>
</comment>
<feature type="transmembrane region" description="Helical" evidence="1">
    <location>
        <begin position="233"/>
        <end position="254"/>
    </location>
</feature>
<gene>
    <name evidence="2" type="ORF">FLB61_02990</name>
</gene>